<dbReference type="GO" id="GO:0016020">
    <property type="term" value="C:membrane"/>
    <property type="evidence" value="ECO:0007669"/>
    <property type="project" value="InterPro"/>
</dbReference>
<dbReference type="OrthoDB" id="9760839at2"/>
<dbReference type="GO" id="GO:0005524">
    <property type="term" value="F:ATP binding"/>
    <property type="evidence" value="ECO:0007669"/>
    <property type="project" value="UniProtKB-KW"/>
</dbReference>
<dbReference type="Pfam" id="PF07730">
    <property type="entry name" value="HisKA_3"/>
    <property type="match status" value="1"/>
</dbReference>
<keyword evidence="8" id="KW-0902">Two-component regulatory system</keyword>
<keyword evidence="3" id="KW-0597">Phosphoprotein</keyword>
<dbReference type="SUPFAM" id="SSF55874">
    <property type="entry name" value="ATPase domain of HSP90 chaperone/DNA topoisomerase II/histidine kinase"/>
    <property type="match status" value="1"/>
</dbReference>
<evidence type="ECO:0000256" key="2">
    <source>
        <dbReference type="ARBA" id="ARBA00012438"/>
    </source>
</evidence>
<evidence type="ECO:0000256" key="7">
    <source>
        <dbReference type="ARBA" id="ARBA00022840"/>
    </source>
</evidence>
<keyword evidence="6 11" id="KW-0418">Kinase</keyword>
<dbReference type="GO" id="GO:0000155">
    <property type="term" value="F:phosphorelay sensor kinase activity"/>
    <property type="evidence" value="ECO:0007669"/>
    <property type="project" value="InterPro"/>
</dbReference>
<keyword evidence="7" id="KW-0067">ATP-binding</keyword>
<dbReference type="InterPro" id="IPR011712">
    <property type="entry name" value="Sig_transdc_His_kin_sub3_dim/P"/>
</dbReference>
<evidence type="ECO:0000256" key="5">
    <source>
        <dbReference type="ARBA" id="ARBA00022741"/>
    </source>
</evidence>
<dbReference type="Proteomes" id="UP000288102">
    <property type="component" value="Unassembled WGS sequence"/>
</dbReference>
<evidence type="ECO:0000256" key="4">
    <source>
        <dbReference type="ARBA" id="ARBA00022679"/>
    </source>
</evidence>
<evidence type="ECO:0000256" key="3">
    <source>
        <dbReference type="ARBA" id="ARBA00022553"/>
    </source>
</evidence>
<dbReference type="InterPro" id="IPR005467">
    <property type="entry name" value="His_kinase_dom"/>
</dbReference>
<dbReference type="EC" id="2.7.13.3" evidence="2"/>
<dbReference type="InterPro" id="IPR003594">
    <property type="entry name" value="HATPase_dom"/>
</dbReference>
<keyword evidence="5" id="KW-0547">Nucleotide-binding</keyword>
<feature type="domain" description="Histidine kinase" evidence="10">
    <location>
        <begin position="215"/>
        <end position="302"/>
    </location>
</feature>
<keyword evidence="9" id="KW-0812">Transmembrane</keyword>
<dbReference type="AlphaFoldDB" id="A0A434A6K4"/>
<accession>A0A434A6K4</accession>
<keyword evidence="9" id="KW-0472">Membrane</keyword>
<evidence type="ECO:0000256" key="8">
    <source>
        <dbReference type="ARBA" id="ARBA00023012"/>
    </source>
</evidence>
<comment type="caution">
    <text evidence="11">The sequence shown here is derived from an EMBL/GenBank/DDBJ whole genome shotgun (WGS) entry which is preliminary data.</text>
</comment>
<evidence type="ECO:0000256" key="1">
    <source>
        <dbReference type="ARBA" id="ARBA00000085"/>
    </source>
</evidence>
<dbReference type="InterPro" id="IPR036890">
    <property type="entry name" value="HATPase_C_sf"/>
</dbReference>
<dbReference type="RefSeq" id="WP_127338653.1">
    <property type="nucleotide sequence ID" value="NZ_QWDM01000007.1"/>
</dbReference>
<proteinExistence type="predicted"/>
<keyword evidence="9" id="KW-1133">Transmembrane helix</keyword>
<evidence type="ECO:0000256" key="9">
    <source>
        <dbReference type="SAM" id="Phobius"/>
    </source>
</evidence>
<dbReference type="EMBL" id="QWDM01000007">
    <property type="protein sequence ID" value="RUT69975.1"/>
    <property type="molecule type" value="Genomic_DNA"/>
</dbReference>
<organism evidence="11 12">
    <name type="scientific">Flavobacterium cupreum</name>
    <dbReference type="NCBI Taxonomy" id="2133766"/>
    <lineage>
        <taxon>Bacteria</taxon>
        <taxon>Pseudomonadati</taxon>
        <taxon>Bacteroidota</taxon>
        <taxon>Flavobacteriia</taxon>
        <taxon>Flavobacteriales</taxon>
        <taxon>Flavobacteriaceae</taxon>
        <taxon>Flavobacterium</taxon>
    </lineage>
</organism>
<evidence type="ECO:0000313" key="12">
    <source>
        <dbReference type="Proteomes" id="UP000288102"/>
    </source>
</evidence>
<dbReference type="Gene3D" id="1.20.5.1930">
    <property type="match status" value="1"/>
</dbReference>
<name>A0A434A6K4_9FLAO</name>
<gene>
    <name evidence="11" type="ORF">D0817_12345</name>
</gene>
<keyword evidence="12" id="KW-1185">Reference proteome</keyword>
<dbReference type="GO" id="GO:0046983">
    <property type="term" value="F:protein dimerization activity"/>
    <property type="evidence" value="ECO:0007669"/>
    <property type="project" value="InterPro"/>
</dbReference>
<sequence length="302" mass="34586">MSVLRNTLILILFSVTATSPAYIRDILPEKKTEITINAIKKEQLQLIKTDNKKIVSLIIILVILLVMLSYFYYRNGELKRKNKQKDIKQKIQLNIINSGIDGQENERKKIAAFLHDNINSLLSSVGLHLNAFATQHNIQSEEITKAKAILEEAHDRLRDMSHELTPALLVRFGLLFALEDLCEKNTNHNIHFQFLSSVPDEKRYTEKFEMKIYFIVSELLNNIIKHSGASKAQISLRENENWFILIIQDNGKGFNTEKQNETEGFGLNRIRARIKKLKGSMTIISKANENTGTSVKIKIPIS</sequence>
<dbReference type="Gene3D" id="3.30.565.10">
    <property type="entry name" value="Histidine kinase-like ATPase, C-terminal domain"/>
    <property type="match status" value="1"/>
</dbReference>
<dbReference type="PROSITE" id="PS50109">
    <property type="entry name" value="HIS_KIN"/>
    <property type="match status" value="1"/>
</dbReference>
<dbReference type="PANTHER" id="PTHR24421:SF10">
    <property type="entry name" value="NITRATE_NITRITE SENSOR PROTEIN NARQ"/>
    <property type="match status" value="1"/>
</dbReference>
<evidence type="ECO:0000313" key="11">
    <source>
        <dbReference type="EMBL" id="RUT69975.1"/>
    </source>
</evidence>
<evidence type="ECO:0000259" key="10">
    <source>
        <dbReference type="PROSITE" id="PS50109"/>
    </source>
</evidence>
<reference evidence="12" key="1">
    <citation type="journal article" date="2019" name="Syst. Appl. Microbiol.">
        <title>Flavobacterium circumlabens sp. nov. and Flavobacterium cupreum sp. nov., two psychrotrophic species isolated from Antarctic environmental samples.</title>
        <authorList>
            <person name="Kralova S."/>
            <person name="Busse H.-J."/>
            <person name="Svec P."/>
            <person name="Maslanova I."/>
            <person name="Stankova E."/>
            <person name="Bartak M."/>
            <person name="Sedlacek I."/>
        </authorList>
    </citation>
    <scope>NUCLEOTIDE SEQUENCE [LARGE SCALE GENOMIC DNA]</scope>
    <source>
        <strain evidence="12">CCM 8825</strain>
    </source>
</reference>
<dbReference type="SMART" id="SM00387">
    <property type="entry name" value="HATPase_c"/>
    <property type="match status" value="1"/>
</dbReference>
<dbReference type="CDD" id="cd16917">
    <property type="entry name" value="HATPase_UhpB-NarQ-NarX-like"/>
    <property type="match status" value="1"/>
</dbReference>
<dbReference type="InterPro" id="IPR050482">
    <property type="entry name" value="Sensor_HK_TwoCompSys"/>
</dbReference>
<feature type="transmembrane region" description="Helical" evidence="9">
    <location>
        <begin position="54"/>
        <end position="73"/>
    </location>
</feature>
<dbReference type="PANTHER" id="PTHR24421">
    <property type="entry name" value="NITRATE/NITRITE SENSOR PROTEIN NARX-RELATED"/>
    <property type="match status" value="1"/>
</dbReference>
<keyword evidence="4" id="KW-0808">Transferase</keyword>
<evidence type="ECO:0000256" key="6">
    <source>
        <dbReference type="ARBA" id="ARBA00022777"/>
    </source>
</evidence>
<comment type="catalytic activity">
    <reaction evidence="1">
        <text>ATP + protein L-histidine = ADP + protein N-phospho-L-histidine.</text>
        <dbReference type="EC" id="2.7.13.3"/>
    </reaction>
</comment>
<protein>
    <recommendedName>
        <fullName evidence="2">histidine kinase</fullName>
        <ecNumber evidence="2">2.7.13.3</ecNumber>
    </recommendedName>
</protein>
<dbReference type="Pfam" id="PF02518">
    <property type="entry name" value="HATPase_c"/>
    <property type="match status" value="1"/>
</dbReference>